<name>A0ABN6LZ73_9BACT</name>
<protein>
    <submittedName>
        <fullName evidence="2">Uncharacterized protein</fullName>
    </submittedName>
</protein>
<evidence type="ECO:0000256" key="1">
    <source>
        <dbReference type="SAM" id="MobiDB-lite"/>
    </source>
</evidence>
<feature type="region of interest" description="Disordered" evidence="1">
    <location>
        <begin position="1"/>
        <end position="33"/>
    </location>
</feature>
<reference evidence="2 3" key="1">
    <citation type="submission" date="2022-01" db="EMBL/GenBank/DDBJ databases">
        <title>Desulfofustis limnae sp. nov., a novel mesophilic sulfate-reducing bacterium isolated from marsh soil.</title>
        <authorList>
            <person name="Watanabe M."/>
            <person name="Takahashi A."/>
            <person name="Kojima H."/>
            <person name="Fukui M."/>
        </authorList>
    </citation>
    <scope>NUCLEOTIDE SEQUENCE [LARGE SCALE GENOMIC DNA]</scope>
    <source>
        <strain evidence="2 3">PPLL</strain>
    </source>
</reference>
<dbReference type="EMBL" id="AP025516">
    <property type="protein sequence ID" value="BDD85942.1"/>
    <property type="molecule type" value="Genomic_DNA"/>
</dbReference>
<keyword evidence="3" id="KW-1185">Reference proteome</keyword>
<gene>
    <name evidence="2" type="ORF">DPPLL_03070</name>
</gene>
<dbReference type="Proteomes" id="UP000830055">
    <property type="component" value="Chromosome"/>
</dbReference>
<accession>A0ABN6LZ73</accession>
<organism evidence="2 3">
    <name type="scientific">Desulfofustis limnaeus</name>
    <dbReference type="NCBI Taxonomy" id="2740163"/>
    <lineage>
        <taxon>Bacteria</taxon>
        <taxon>Pseudomonadati</taxon>
        <taxon>Thermodesulfobacteriota</taxon>
        <taxon>Desulfobulbia</taxon>
        <taxon>Desulfobulbales</taxon>
        <taxon>Desulfocapsaceae</taxon>
        <taxon>Desulfofustis</taxon>
    </lineage>
</organism>
<sequence>MINDRLKSALSRETEEEQKLKQNDEDKEPHKDGVITTQEELEGFLIVRAILHEVVDVSRVVHRDTKSYFGILLDDNNRKPLCRLHFNTAQKYIGLIGPDKSETRYPIQGINEIYNFSKQIKETLERYNIEQQAS</sequence>
<proteinExistence type="predicted"/>
<evidence type="ECO:0000313" key="2">
    <source>
        <dbReference type="EMBL" id="BDD85942.1"/>
    </source>
</evidence>
<evidence type="ECO:0000313" key="3">
    <source>
        <dbReference type="Proteomes" id="UP000830055"/>
    </source>
</evidence>